<reference evidence="2 3" key="2">
    <citation type="submission" date="2013-02" db="EMBL/GenBank/DDBJ databases">
        <title>The Genome Sequence of Plasmodium falciparum 7G8.</title>
        <authorList>
            <consortium name="The Broad Institute Genome Sequencing Platform"/>
            <consortium name="The Broad Institute Genome Sequencing Center for Infectious Disease"/>
            <person name="Neafsey D."/>
            <person name="Cheeseman I."/>
            <person name="Volkman S."/>
            <person name="Adams J."/>
            <person name="Walker B."/>
            <person name="Young S.K."/>
            <person name="Zeng Q."/>
            <person name="Gargeya S."/>
            <person name="Fitzgerald M."/>
            <person name="Haas B."/>
            <person name="Abouelleil A."/>
            <person name="Alvarado L."/>
            <person name="Arachchi H.M."/>
            <person name="Berlin A.M."/>
            <person name="Chapman S.B."/>
            <person name="Dewar J."/>
            <person name="Goldberg J."/>
            <person name="Griggs A."/>
            <person name="Gujja S."/>
            <person name="Hansen M."/>
            <person name="Howarth C."/>
            <person name="Imamovic A."/>
            <person name="Larimer J."/>
            <person name="McCowan C."/>
            <person name="Murphy C."/>
            <person name="Neiman D."/>
            <person name="Pearson M."/>
            <person name="Priest M."/>
            <person name="Roberts A."/>
            <person name="Saif S."/>
            <person name="Shea T."/>
            <person name="Sisk P."/>
            <person name="Sykes S."/>
            <person name="Wortman J."/>
            <person name="Nusbaum C."/>
            <person name="Birren B."/>
        </authorList>
    </citation>
    <scope>NUCLEOTIDE SEQUENCE [LARGE SCALE GENOMIC DNA]</scope>
    <source>
        <strain evidence="2 3">7G8</strain>
    </source>
</reference>
<evidence type="ECO:0000313" key="3">
    <source>
        <dbReference type="Proteomes" id="UP000030688"/>
    </source>
</evidence>
<accession>W7F8E7</accession>
<gene>
    <name evidence="2" type="ORF">PFBG_02509</name>
</gene>
<sequence>MIFHVRNHRNPSNNEKKQKVNIKNYKHVHYDYNEKDEINYNMFNNITKYCCNRNICDSFFINDELINWEKEDKSTIKKKINYDNTFKIKFQDNHKSDIFTNNLIQKNNVDYNYSKEPLNLTSPLRGKDHDIFISSNDIDNSKNPIFTGESKIKNKKKLLTFYNECPIINNTFISFDEDTLMKKDIHINNKRHNESNAFPVSKPIYYDESNNFNMYHSNNKGNHPKEDVNKEHIVLKNEEKYMFNNDKRNKYIQTQDRSIFLYNTPQNYIPMESKQDIESNLILYKHDTCVSSLEKDKDEYISRYSSNNLCRNNENILSITSKKNSIHYINDISIYDQLITHNNQSNVLYSKSPIVVSKEDIDKINCSYISIMDIKSNEKSTQINISSKKKKKLKKNNKMHKKNKKKLKNLYKKVKIKTPVNMFYKRKKKLKIVKKKIKTDKRQIHEGNKKIYYVTKGCLKEKRKKRKKLNEKVKSEVKTNNIKNGIKSLFYKACNKKNYREKIYFYKNNTKNENKIRKCNKSRKKKTLNKRKAVMIRLKVKKDDEKCIGNILSFNALNHKKNYIPSKEGSNKYKNFIKRNNNIKKIKINNNNNNNNTMRLDKAISNIIHFTNKGKIIKYRGQSYSDITNNHNIESKDDYMTCDKNNIKYERKEILNKENEKVPLQSTKYKDVYMVKNKINVARTGKTDKYKIKGYYFYDNEDLDNTKQELSEKEKTSLENRILHDYIVQNDSVYVDSECKKININSVTSVFKNKAYKSKSDNEKVYEYIRDNNSTKYHILQSVAYILNQGKEKQRKKNCTIKMKDNNFINNNKYNNHNNINNINNINNCNNCNINLNGYLMKENNSFSTKMFKRVSSCNVHKYDKIKEQNDRRKRSFSYNSYFEKKKFCVNQNRNKGTQKYIMKVKNMILFKNNILTKDFLFDSSFSSDMNIERETLYILNSILFYSYKLKNRLNILINKQCNNTYFLKIKLYILCLIKLIEKYKLDPHSLCIKKSKNIIRKIIEKIKYDIMNLPKVTIQITTFETCLIKIYTIELMMRSLLFSSSLVLYDEHLLKLSYNKNGILLSCCSEILHRSLPNEDNNKLDDKKIYIERTCRLKKEKKGKAEKTEKAYLLKCTGLKKGYVKKMIFNGMSLKDIHTIMYKFDGTSHVLGKKKKKNYNIDECKTLQQLNECLNLILSNKKSDMFKGVNNYYNKLKEYNEELSLINDLKNEDNHLVKDFLDDMNMCEFSNLLNYYIKRKYVHKTCGNNKIRKKKKTNHNDSDKSYKNKSEKSEGIIQILHDFYLKE</sequence>
<keyword evidence="1" id="KW-0175">Coiled coil</keyword>
<dbReference type="VEuPathDB" id="PlasmoDB:Pf7G8_090022300"/>
<dbReference type="EMBL" id="KE123612">
    <property type="protein sequence ID" value="EUR72415.1"/>
    <property type="molecule type" value="Genomic_DNA"/>
</dbReference>
<name>W7F8E7_PLAF8</name>
<feature type="coiled-coil region" evidence="1">
    <location>
        <begin position="390"/>
        <end position="417"/>
    </location>
</feature>
<evidence type="ECO:0000313" key="2">
    <source>
        <dbReference type="EMBL" id="EUR72415.1"/>
    </source>
</evidence>
<protein>
    <submittedName>
        <fullName evidence="2">Uncharacterized protein</fullName>
    </submittedName>
</protein>
<dbReference type="OrthoDB" id="386500at2759"/>
<reference evidence="3" key="1">
    <citation type="submission" date="2007-11" db="EMBL/GenBank/DDBJ databases">
        <authorList>
            <consortium name="The Broad Institute Genome Sequencing Platform"/>
            <person name="Volkman S.K."/>
            <person name="Daily J.P."/>
            <person name="Sarr O."/>
            <person name="Ndiaye D."/>
            <person name="Ndir O."/>
            <person name="Mboup S."/>
            <person name="Lukens A."/>
            <person name="Stange-Thomann N."/>
            <person name="Mauceli E."/>
            <person name="Gnerre S."/>
            <person name="Jaffe D."/>
            <person name="Zainoun J."/>
            <person name="Wiegand R.C."/>
            <person name="Birren B."/>
            <person name="Galagan J."/>
            <person name="Lander E."/>
            <person name="Wirth D.F."/>
        </authorList>
    </citation>
    <scope>NUCLEOTIDE SEQUENCE [LARGE SCALE GENOMIC DNA]</scope>
    <source>
        <strain evidence="3">7G8</strain>
    </source>
</reference>
<organism evidence="2 3">
    <name type="scientific">Plasmodium falciparum (isolate 7G8)</name>
    <dbReference type="NCBI Taxonomy" id="57266"/>
    <lineage>
        <taxon>Eukaryota</taxon>
        <taxon>Sar</taxon>
        <taxon>Alveolata</taxon>
        <taxon>Apicomplexa</taxon>
        <taxon>Aconoidasida</taxon>
        <taxon>Haemosporida</taxon>
        <taxon>Plasmodiidae</taxon>
        <taxon>Plasmodium</taxon>
        <taxon>Plasmodium (Laverania)</taxon>
    </lineage>
</organism>
<proteinExistence type="predicted"/>
<dbReference type="Proteomes" id="UP000030688">
    <property type="component" value="Unassembled WGS sequence"/>
</dbReference>
<evidence type="ECO:0000256" key="1">
    <source>
        <dbReference type="SAM" id="Coils"/>
    </source>
</evidence>